<keyword evidence="3" id="KW-0732">Signal</keyword>
<dbReference type="InterPro" id="IPR051202">
    <property type="entry name" value="Peptidase_C40"/>
</dbReference>
<evidence type="ECO:0000259" key="7">
    <source>
        <dbReference type="PROSITE" id="PS51782"/>
    </source>
</evidence>
<dbReference type="Gene3D" id="3.10.350.10">
    <property type="entry name" value="LysM domain"/>
    <property type="match status" value="1"/>
</dbReference>
<keyword evidence="5" id="KW-0378">Hydrolase</keyword>
<dbReference type="PANTHER" id="PTHR47053:SF1">
    <property type="entry name" value="MUREIN DD-ENDOPEPTIDASE MEPH-RELATED"/>
    <property type="match status" value="1"/>
</dbReference>
<comment type="similarity">
    <text evidence="1">Belongs to the peptidase C40 family.</text>
</comment>
<dbReference type="Proteomes" id="UP000319353">
    <property type="component" value="Unassembled WGS sequence"/>
</dbReference>
<keyword evidence="2" id="KW-0645">Protease</keyword>
<dbReference type="CDD" id="cd00118">
    <property type="entry name" value="LysM"/>
    <property type="match status" value="1"/>
</dbReference>
<keyword evidence="4" id="KW-0677">Repeat</keyword>
<evidence type="ECO:0000256" key="4">
    <source>
        <dbReference type="ARBA" id="ARBA00022737"/>
    </source>
</evidence>
<evidence type="ECO:0000256" key="6">
    <source>
        <dbReference type="ARBA" id="ARBA00022807"/>
    </source>
</evidence>
<feature type="domain" description="LysM" evidence="7">
    <location>
        <begin position="57"/>
        <end position="100"/>
    </location>
</feature>
<evidence type="ECO:0000313" key="10">
    <source>
        <dbReference type="Proteomes" id="UP000319353"/>
    </source>
</evidence>
<evidence type="ECO:0000313" key="9">
    <source>
        <dbReference type="EMBL" id="TMJ02312.1"/>
    </source>
</evidence>
<evidence type="ECO:0000259" key="8">
    <source>
        <dbReference type="PROSITE" id="PS51935"/>
    </source>
</evidence>
<comment type="caution">
    <text evidence="9">The sequence shown here is derived from an EMBL/GenBank/DDBJ whole genome shotgun (WGS) entry which is preliminary data.</text>
</comment>
<dbReference type="SUPFAM" id="SSF54106">
    <property type="entry name" value="LysM domain"/>
    <property type="match status" value="1"/>
</dbReference>
<dbReference type="InterPro" id="IPR018392">
    <property type="entry name" value="LysM"/>
</dbReference>
<dbReference type="PANTHER" id="PTHR47053">
    <property type="entry name" value="MUREIN DD-ENDOPEPTIDASE MEPH-RELATED"/>
    <property type="match status" value="1"/>
</dbReference>
<dbReference type="InterPro" id="IPR036779">
    <property type="entry name" value="LysM_dom_sf"/>
</dbReference>
<keyword evidence="6" id="KW-0788">Thiol protease</keyword>
<dbReference type="PROSITE" id="PS51782">
    <property type="entry name" value="LYSM"/>
    <property type="match status" value="1"/>
</dbReference>
<dbReference type="InterPro" id="IPR000064">
    <property type="entry name" value="NLP_P60_dom"/>
</dbReference>
<gene>
    <name evidence="9" type="ORF">E6H01_06885</name>
</gene>
<dbReference type="Pfam" id="PF00877">
    <property type="entry name" value="NLPC_P60"/>
    <property type="match status" value="1"/>
</dbReference>
<dbReference type="GO" id="GO:0008234">
    <property type="term" value="F:cysteine-type peptidase activity"/>
    <property type="evidence" value="ECO:0007669"/>
    <property type="project" value="UniProtKB-KW"/>
</dbReference>
<proteinExistence type="inferred from homology"/>
<evidence type="ECO:0000256" key="5">
    <source>
        <dbReference type="ARBA" id="ARBA00022801"/>
    </source>
</evidence>
<organism evidence="9 10">
    <name type="scientific">Candidatus Segetimicrobium genomatis</name>
    <dbReference type="NCBI Taxonomy" id="2569760"/>
    <lineage>
        <taxon>Bacteria</taxon>
        <taxon>Bacillati</taxon>
        <taxon>Candidatus Sysuimicrobiota</taxon>
        <taxon>Candidatus Sysuimicrobiia</taxon>
        <taxon>Candidatus Sysuimicrobiales</taxon>
        <taxon>Candidatus Segetimicrobiaceae</taxon>
        <taxon>Candidatus Segetimicrobium</taxon>
    </lineage>
</organism>
<sequence>MRGHAFGIRRTNGSLMRHQLSVLAVLIAGMLVASCAATGAGAATQPVSRGVQATLIAVHWVRPGDTLLGIAWRYRVTVDMIKQANGLWTDIILPGQRLDIPTRGAVATLARRYMPAPEPVPVPRVAFQRTAKEGSQGARIVQDAKRYLGIRYVWGGTSARALDCSGLIFRVFSPYVRSLGRLRSYDYFQMSKVVAPEALLPGDLVFFTTDDPGPSHMGIFIGDGKFIHASSTAGGVTITSLDDPFYGARFLGVRRLLNP</sequence>
<dbReference type="SMART" id="SM00257">
    <property type="entry name" value="LysM"/>
    <property type="match status" value="1"/>
</dbReference>
<accession>A0A537L2V0</accession>
<evidence type="ECO:0000256" key="1">
    <source>
        <dbReference type="ARBA" id="ARBA00007074"/>
    </source>
</evidence>
<dbReference type="Gene3D" id="3.90.1720.10">
    <property type="entry name" value="endopeptidase domain like (from Nostoc punctiforme)"/>
    <property type="match status" value="1"/>
</dbReference>
<protein>
    <submittedName>
        <fullName evidence="9">LysM peptidoglycan-binding domain-containing NlpC/P60 family protein</fullName>
    </submittedName>
</protein>
<dbReference type="GO" id="GO:0006508">
    <property type="term" value="P:proteolysis"/>
    <property type="evidence" value="ECO:0007669"/>
    <property type="project" value="UniProtKB-KW"/>
</dbReference>
<evidence type="ECO:0000256" key="3">
    <source>
        <dbReference type="ARBA" id="ARBA00022729"/>
    </source>
</evidence>
<dbReference type="InterPro" id="IPR038765">
    <property type="entry name" value="Papain-like_cys_pep_sf"/>
</dbReference>
<evidence type="ECO:0000256" key="2">
    <source>
        <dbReference type="ARBA" id="ARBA00022670"/>
    </source>
</evidence>
<dbReference type="SUPFAM" id="SSF54001">
    <property type="entry name" value="Cysteine proteinases"/>
    <property type="match status" value="1"/>
</dbReference>
<dbReference type="EMBL" id="VBAL01000083">
    <property type="protein sequence ID" value="TMJ02312.1"/>
    <property type="molecule type" value="Genomic_DNA"/>
</dbReference>
<dbReference type="Pfam" id="PF01476">
    <property type="entry name" value="LysM"/>
    <property type="match status" value="1"/>
</dbReference>
<reference evidence="9 10" key="1">
    <citation type="journal article" date="2019" name="Nat. Microbiol.">
        <title>Mediterranean grassland soil C-N compound turnover is dependent on rainfall and depth, and is mediated by genomically divergent microorganisms.</title>
        <authorList>
            <person name="Diamond S."/>
            <person name="Andeer P.F."/>
            <person name="Li Z."/>
            <person name="Crits-Christoph A."/>
            <person name="Burstein D."/>
            <person name="Anantharaman K."/>
            <person name="Lane K.R."/>
            <person name="Thomas B.C."/>
            <person name="Pan C."/>
            <person name="Northen T.R."/>
            <person name="Banfield J.F."/>
        </authorList>
    </citation>
    <scope>NUCLEOTIDE SEQUENCE [LARGE SCALE GENOMIC DNA]</scope>
    <source>
        <strain evidence="9">NP_4</strain>
    </source>
</reference>
<dbReference type="PROSITE" id="PS51257">
    <property type="entry name" value="PROKAR_LIPOPROTEIN"/>
    <property type="match status" value="1"/>
</dbReference>
<feature type="domain" description="NlpC/P60" evidence="8">
    <location>
        <begin position="134"/>
        <end position="257"/>
    </location>
</feature>
<dbReference type="PROSITE" id="PS51935">
    <property type="entry name" value="NLPC_P60"/>
    <property type="match status" value="1"/>
</dbReference>
<name>A0A537L2V0_9BACT</name>
<dbReference type="AlphaFoldDB" id="A0A537L2V0"/>